<dbReference type="RefSeq" id="WP_267025827.1">
    <property type="nucleotide sequence ID" value="NZ_JAIFZO010000002.1"/>
</dbReference>
<gene>
    <name evidence="1" type="ORF">K3769_08530</name>
</gene>
<keyword evidence="2" id="KW-1185">Reference proteome</keyword>
<dbReference type="EMBL" id="JAIFZO010000002">
    <property type="protein sequence ID" value="MCX4232820.1"/>
    <property type="molecule type" value="Genomic_DNA"/>
</dbReference>
<accession>A0ABT3UZ14</accession>
<comment type="caution">
    <text evidence="1">The sequence shown here is derived from an EMBL/GenBank/DDBJ whole genome shotgun (WGS) entry which is preliminary data.</text>
</comment>
<organism evidence="1 2">
    <name type="scientific">Streptomyces ortus</name>
    <dbReference type="NCBI Taxonomy" id="2867268"/>
    <lineage>
        <taxon>Bacteria</taxon>
        <taxon>Bacillati</taxon>
        <taxon>Actinomycetota</taxon>
        <taxon>Actinomycetes</taxon>
        <taxon>Kitasatosporales</taxon>
        <taxon>Streptomycetaceae</taxon>
        <taxon>Streptomyces</taxon>
    </lineage>
</organism>
<proteinExistence type="predicted"/>
<sequence>MSNPDARSYGQYYWCIMLADKDQTEVYAHGDEVTLDDGVLVLWQHKDDKPSQQTLAFAPGQWASFYAASVLDGHAVSVEHWPGQITTSND</sequence>
<reference evidence="1" key="1">
    <citation type="journal article" date="2022" name="bioRxiv">
        <title>Discovery and biosynthetic assessment of Streptomyces ortus sp nov. isolated from a deep-sea sponge.</title>
        <authorList>
            <person name="Williams S.E."/>
        </authorList>
    </citation>
    <scope>NUCLEOTIDE SEQUENCE</scope>
    <source>
        <strain evidence="1">A15ISP2-DRY2</strain>
    </source>
</reference>
<dbReference type="Proteomes" id="UP001165590">
    <property type="component" value="Unassembled WGS sequence"/>
</dbReference>
<protein>
    <submittedName>
        <fullName evidence="1">Uncharacterized protein</fullName>
    </submittedName>
</protein>
<evidence type="ECO:0000313" key="1">
    <source>
        <dbReference type="EMBL" id="MCX4232820.1"/>
    </source>
</evidence>
<evidence type="ECO:0000313" key="2">
    <source>
        <dbReference type="Proteomes" id="UP001165590"/>
    </source>
</evidence>
<name>A0ABT3UZ14_9ACTN</name>